<reference evidence="2 3" key="1">
    <citation type="journal article" date="2019" name="Int. J. Syst. Evol. Microbiol.">
        <title>The Global Catalogue of Microorganisms (GCM) 10K type strain sequencing project: providing services to taxonomists for standard genome sequencing and annotation.</title>
        <authorList>
            <consortium name="The Broad Institute Genomics Platform"/>
            <consortium name="The Broad Institute Genome Sequencing Center for Infectious Disease"/>
            <person name="Wu L."/>
            <person name="Ma J."/>
        </authorList>
    </citation>
    <scope>NUCLEOTIDE SEQUENCE [LARGE SCALE GENOMIC DNA]</scope>
    <source>
        <strain evidence="2 3">DT72</strain>
    </source>
</reference>
<evidence type="ECO:0000313" key="2">
    <source>
        <dbReference type="EMBL" id="MFC7081699.1"/>
    </source>
</evidence>
<evidence type="ECO:0000313" key="3">
    <source>
        <dbReference type="Proteomes" id="UP001596407"/>
    </source>
</evidence>
<gene>
    <name evidence="2" type="ORF">ACFQJ6_17915</name>
</gene>
<dbReference type="AlphaFoldDB" id="A0ABD5WR56"/>
<dbReference type="EMBL" id="JBHSZH010000005">
    <property type="protein sequence ID" value="MFC7081699.1"/>
    <property type="molecule type" value="Genomic_DNA"/>
</dbReference>
<dbReference type="RefSeq" id="WP_276280361.1">
    <property type="nucleotide sequence ID" value="NZ_CP119809.1"/>
</dbReference>
<keyword evidence="3" id="KW-1185">Reference proteome</keyword>
<proteinExistence type="predicted"/>
<dbReference type="GeneID" id="79304992"/>
<accession>A0ABD5WR56</accession>
<name>A0ABD5WR56_9EURY</name>
<evidence type="ECO:0000256" key="1">
    <source>
        <dbReference type="SAM" id="MobiDB-lite"/>
    </source>
</evidence>
<comment type="caution">
    <text evidence="2">The sequence shown here is derived from an EMBL/GenBank/DDBJ whole genome shotgun (WGS) entry which is preliminary data.</text>
</comment>
<feature type="region of interest" description="Disordered" evidence="1">
    <location>
        <begin position="32"/>
        <end position="51"/>
    </location>
</feature>
<protein>
    <submittedName>
        <fullName evidence="2">Uncharacterized protein</fullName>
    </submittedName>
</protein>
<organism evidence="2 3">
    <name type="scientific">Halorussus caseinilyticus</name>
    <dbReference type="NCBI Taxonomy" id="3034025"/>
    <lineage>
        <taxon>Archaea</taxon>
        <taxon>Methanobacteriati</taxon>
        <taxon>Methanobacteriota</taxon>
        <taxon>Stenosarchaea group</taxon>
        <taxon>Halobacteria</taxon>
        <taxon>Halobacteriales</taxon>
        <taxon>Haladaptataceae</taxon>
        <taxon>Halorussus</taxon>
    </lineage>
</organism>
<dbReference type="Proteomes" id="UP001596407">
    <property type="component" value="Unassembled WGS sequence"/>
</dbReference>
<sequence length="136" mass="15418">MARTLELPNGETVTPDDVFLYNNYPYRVVFPDEEASAGDEASASDGTPDDAEYEFWLSPLYWGGGEMDIPFRDRETLAEQWGSQSRGTLAAEEWEQWLREARHDDRFDDEELDALARELPGSGGGLVDRIRRTLGL</sequence>